<keyword evidence="3" id="KW-0732">Signal</keyword>
<reference evidence="8 9" key="1">
    <citation type="submission" date="2017-04" db="EMBL/GenBank/DDBJ databases">
        <authorList>
            <person name="Afonso C.L."/>
            <person name="Miller P.J."/>
            <person name="Scott M.A."/>
            <person name="Spackman E."/>
            <person name="Goraichik I."/>
            <person name="Dimitrov K.M."/>
            <person name="Suarez D.L."/>
            <person name="Swayne D.E."/>
        </authorList>
    </citation>
    <scope>NUCLEOTIDE SEQUENCE [LARGE SCALE GENOMIC DNA]</scope>
    <source>
        <strain evidence="8 9">DSM 19625</strain>
    </source>
</reference>
<dbReference type="Gene3D" id="1.25.40.390">
    <property type="match status" value="1"/>
</dbReference>
<keyword evidence="9" id="KW-1185">Reference proteome</keyword>
<evidence type="ECO:0000259" key="6">
    <source>
        <dbReference type="Pfam" id="PF07980"/>
    </source>
</evidence>
<dbReference type="OrthoDB" id="993981at2"/>
<dbReference type="AlphaFoldDB" id="A0A1W2AAI8"/>
<evidence type="ECO:0000256" key="1">
    <source>
        <dbReference type="ARBA" id="ARBA00004442"/>
    </source>
</evidence>
<dbReference type="CDD" id="cd08977">
    <property type="entry name" value="SusD"/>
    <property type="match status" value="1"/>
</dbReference>
<dbReference type="RefSeq" id="WP_084286939.1">
    <property type="nucleotide sequence ID" value="NZ_FWYB01000001.1"/>
</dbReference>
<dbReference type="InterPro" id="IPR012944">
    <property type="entry name" value="SusD_RagB_dom"/>
</dbReference>
<evidence type="ECO:0000256" key="5">
    <source>
        <dbReference type="ARBA" id="ARBA00023237"/>
    </source>
</evidence>
<dbReference type="SUPFAM" id="SSF48452">
    <property type="entry name" value="TPR-like"/>
    <property type="match status" value="1"/>
</dbReference>
<dbReference type="GO" id="GO:0009279">
    <property type="term" value="C:cell outer membrane"/>
    <property type="evidence" value="ECO:0007669"/>
    <property type="project" value="UniProtKB-SubCell"/>
</dbReference>
<sequence length="489" mass="54487">MKKTLSIITICCLFSLGCGKNFIELNPITSGSTNDFYKTVQDITNAVNATYASLQTASSSDYIVGDIPTDDSFADAASCLVGHCDFDLFNVIPVGTTSAGVLNTRWTALYKGISRANIVLSRIDPVAFGNDIVKNRMKGEAKFLRAYFYYSLVTTFGDVPLITKELQSPEETYEYARAPKVKIYEQIETDLKEAFELLPSTYAAADIGRATKWAAEGLLARVLMFQRKFSEAKPYLKDIIDNTTSLYGFLPNYSDVFRYNNGNNKEIIFAIQYTRGLSPSQGNAAHAYFAPTGNFVQPVGGAGYNIPTTDLYDEFETGDARKSSTMALTITVGTTITSRPHVRKFLDQGIIQGFDISVDFPILRYSDILLMYAECQNETGATGDGVLYLNKVRTTARTNLPPKLLTINQQDLRVAIEKERRIEFAFEGLHFFDLVRTNRLIPVMNAYFLKNGIKNQGVLVQIDDHNTVFPVPQQQIDTNPDKITQNTGY</sequence>
<evidence type="ECO:0000256" key="3">
    <source>
        <dbReference type="ARBA" id="ARBA00022729"/>
    </source>
</evidence>
<dbReference type="Proteomes" id="UP000192678">
    <property type="component" value="Unassembled WGS sequence"/>
</dbReference>
<keyword evidence="4" id="KW-0472">Membrane</keyword>
<evidence type="ECO:0000313" key="9">
    <source>
        <dbReference type="Proteomes" id="UP000192678"/>
    </source>
</evidence>
<accession>A0A1W2AAI8</accession>
<organism evidence="8 9">
    <name type="scientific">Pedobacter nyackensis</name>
    <dbReference type="NCBI Taxonomy" id="475255"/>
    <lineage>
        <taxon>Bacteria</taxon>
        <taxon>Pseudomonadati</taxon>
        <taxon>Bacteroidota</taxon>
        <taxon>Sphingobacteriia</taxon>
        <taxon>Sphingobacteriales</taxon>
        <taxon>Sphingobacteriaceae</taxon>
        <taxon>Pedobacter</taxon>
    </lineage>
</organism>
<dbReference type="Pfam" id="PF14322">
    <property type="entry name" value="SusD-like_3"/>
    <property type="match status" value="1"/>
</dbReference>
<keyword evidence="5" id="KW-0998">Cell outer membrane</keyword>
<comment type="similarity">
    <text evidence="2">Belongs to the SusD family.</text>
</comment>
<dbReference type="EMBL" id="FWYB01000001">
    <property type="protein sequence ID" value="SMC57603.1"/>
    <property type="molecule type" value="Genomic_DNA"/>
</dbReference>
<feature type="domain" description="RagB/SusD" evidence="6">
    <location>
        <begin position="340"/>
        <end position="489"/>
    </location>
</feature>
<proteinExistence type="inferred from homology"/>
<evidence type="ECO:0000256" key="2">
    <source>
        <dbReference type="ARBA" id="ARBA00006275"/>
    </source>
</evidence>
<dbReference type="PROSITE" id="PS51257">
    <property type="entry name" value="PROKAR_LIPOPROTEIN"/>
    <property type="match status" value="1"/>
</dbReference>
<dbReference type="InterPro" id="IPR033985">
    <property type="entry name" value="SusD-like_N"/>
</dbReference>
<comment type="subcellular location">
    <subcellularLocation>
        <location evidence="1">Cell outer membrane</location>
    </subcellularLocation>
</comment>
<protein>
    <submittedName>
        <fullName evidence="8">Starch-binding associating with outer membrane</fullName>
    </submittedName>
</protein>
<dbReference type="STRING" id="475255.SAMN04488101_101360"/>
<dbReference type="InterPro" id="IPR011990">
    <property type="entry name" value="TPR-like_helical_dom_sf"/>
</dbReference>
<gene>
    <name evidence="8" type="ORF">SAMN04488101_101360</name>
</gene>
<evidence type="ECO:0000256" key="4">
    <source>
        <dbReference type="ARBA" id="ARBA00023136"/>
    </source>
</evidence>
<feature type="domain" description="SusD-like N-terminal" evidence="7">
    <location>
        <begin position="99"/>
        <end position="222"/>
    </location>
</feature>
<dbReference type="Pfam" id="PF07980">
    <property type="entry name" value="SusD_RagB"/>
    <property type="match status" value="1"/>
</dbReference>
<evidence type="ECO:0000259" key="7">
    <source>
        <dbReference type="Pfam" id="PF14322"/>
    </source>
</evidence>
<evidence type="ECO:0000313" key="8">
    <source>
        <dbReference type="EMBL" id="SMC57603.1"/>
    </source>
</evidence>
<name>A0A1W2AAI8_9SPHI</name>